<dbReference type="GO" id="GO:0006508">
    <property type="term" value="P:proteolysis"/>
    <property type="evidence" value="ECO:0007669"/>
    <property type="project" value="InterPro"/>
</dbReference>
<gene>
    <name evidence="3" type="ORF">SAMN05444337_1722</name>
</gene>
<dbReference type="PROSITE" id="PS52035">
    <property type="entry name" value="PEPTIDASE_M14"/>
    <property type="match status" value="1"/>
</dbReference>
<organism evidence="3 4">
    <name type="scientific">Flavobacterium haoranii</name>
    <dbReference type="NCBI Taxonomy" id="683124"/>
    <lineage>
        <taxon>Bacteria</taxon>
        <taxon>Pseudomonadati</taxon>
        <taxon>Bacteroidota</taxon>
        <taxon>Flavobacteriia</taxon>
        <taxon>Flavobacteriales</taxon>
        <taxon>Flavobacteriaceae</taxon>
        <taxon>Flavobacterium</taxon>
    </lineage>
</organism>
<dbReference type="Gene3D" id="3.40.630.10">
    <property type="entry name" value="Zn peptidases"/>
    <property type="match status" value="1"/>
</dbReference>
<dbReference type="GO" id="GO:0004181">
    <property type="term" value="F:metallocarboxypeptidase activity"/>
    <property type="evidence" value="ECO:0007669"/>
    <property type="project" value="InterPro"/>
</dbReference>
<sequence>MNLQQLAQQYKYSNISGRYVTNIQLEPFLVSLSPSFKIDVIGKSVESKPIYSVAFGTGKKKILMWSQMHGNESTTTKGLIDFLHFLNTNTVLSSTFFDEFSVLCIPILNPDGAERYTRINANLVDLNRDAKDITQPESKILRQVYLEFKPDFCFNLHDQRTIFGTEGKDLPATMSFLAPAYNEEREYNDSRLKAVQVINKINDYLQKIIPNQVGRFDDSFNDNCIGDYLMTQNTPTLLFEAGHYQNDYQRDIVREFVFVSLFSGMIGVNEIYENDIVNNVLDKYLNIPQNKKYFFDFLYKNVNVFKDDIEKIITFAAQYEEVLDDGKVKFVAKIQAVELSSEYKGHVEYDAEKKKFNSEFGFYPLISKKADFSLNKMLNFYNGLQLF</sequence>
<dbReference type="AlphaFoldDB" id="A0A1M6I0M5"/>
<reference evidence="3 4" key="1">
    <citation type="submission" date="2016-11" db="EMBL/GenBank/DDBJ databases">
        <authorList>
            <person name="Jaros S."/>
            <person name="Januszkiewicz K."/>
            <person name="Wedrychowicz H."/>
        </authorList>
    </citation>
    <scope>NUCLEOTIDE SEQUENCE [LARGE SCALE GENOMIC DNA]</scope>
    <source>
        <strain evidence="3 4">DSM 22807</strain>
    </source>
</reference>
<keyword evidence="4" id="KW-1185">Reference proteome</keyword>
<dbReference type="Pfam" id="PF00246">
    <property type="entry name" value="Peptidase_M14"/>
    <property type="match status" value="1"/>
</dbReference>
<accession>A0A1M6I0M5</accession>
<dbReference type="InterPro" id="IPR000834">
    <property type="entry name" value="Peptidase_M14"/>
</dbReference>
<evidence type="ECO:0000313" key="4">
    <source>
        <dbReference type="Proteomes" id="UP000184232"/>
    </source>
</evidence>
<evidence type="ECO:0000313" key="3">
    <source>
        <dbReference type="EMBL" id="SHJ28049.1"/>
    </source>
</evidence>
<dbReference type="RefSeq" id="WP_072783981.1">
    <property type="nucleotide sequence ID" value="NZ_CP045292.1"/>
</dbReference>
<feature type="domain" description="Peptidase M14" evidence="2">
    <location>
        <begin position="8"/>
        <end position="268"/>
    </location>
</feature>
<comment type="similarity">
    <text evidence="1">Belongs to the peptidase M14 family.</text>
</comment>
<keyword evidence="3" id="KW-0378">Hydrolase</keyword>
<evidence type="ECO:0000259" key="2">
    <source>
        <dbReference type="PROSITE" id="PS52035"/>
    </source>
</evidence>
<name>A0A1M6I0M5_9FLAO</name>
<protein>
    <submittedName>
        <fullName evidence="3">Zinc carboxypeptidase</fullName>
    </submittedName>
</protein>
<keyword evidence="3" id="KW-0121">Carboxypeptidase</keyword>
<feature type="active site" description="Proton donor/acceptor" evidence="1">
    <location>
        <position position="240"/>
    </location>
</feature>
<dbReference type="CDD" id="cd06239">
    <property type="entry name" value="M14-like"/>
    <property type="match status" value="1"/>
</dbReference>
<dbReference type="EMBL" id="FQZH01000002">
    <property type="protein sequence ID" value="SHJ28049.1"/>
    <property type="molecule type" value="Genomic_DNA"/>
</dbReference>
<dbReference type="GO" id="GO:0008270">
    <property type="term" value="F:zinc ion binding"/>
    <property type="evidence" value="ECO:0007669"/>
    <property type="project" value="InterPro"/>
</dbReference>
<dbReference type="OrthoDB" id="1119199at2"/>
<dbReference type="SUPFAM" id="SSF53187">
    <property type="entry name" value="Zn-dependent exopeptidases"/>
    <property type="match status" value="1"/>
</dbReference>
<evidence type="ECO:0000256" key="1">
    <source>
        <dbReference type="PROSITE-ProRule" id="PRU01379"/>
    </source>
</evidence>
<dbReference type="Proteomes" id="UP000184232">
    <property type="component" value="Unassembled WGS sequence"/>
</dbReference>
<dbReference type="STRING" id="683124.SAMN05444337_1722"/>
<keyword evidence="3" id="KW-0645">Protease</keyword>
<proteinExistence type="inferred from homology"/>